<evidence type="ECO:0008006" key="3">
    <source>
        <dbReference type="Google" id="ProtNLM"/>
    </source>
</evidence>
<proteinExistence type="predicted"/>
<sequence>MQTQNVTEELHRVLSGISAEGKEPTVALVKSRLSIPVPMPAIIMTLKSWKSSNKVPKVEVAAQQASLPSEERIAQLEQQVKDLTERLIRLEQA</sequence>
<dbReference type="OrthoDB" id="6314559at2"/>
<protein>
    <recommendedName>
        <fullName evidence="3">KfrA N-terminal DNA-binding domain-containing protein</fullName>
    </recommendedName>
</protein>
<dbReference type="Proteomes" id="UP000094070">
    <property type="component" value="Unassembled WGS sequence"/>
</dbReference>
<dbReference type="STRING" id="1188252.A1QC_01935"/>
<comment type="caution">
    <text evidence="1">The sequence shown here is derived from an EMBL/GenBank/DDBJ whole genome shotgun (WGS) entry which is preliminary data.</text>
</comment>
<keyword evidence="2" id="KW-1185">Reference proteome</keyword>
<evidence type="ECO:0000313" key="2">
    <source>
        <dbReference type="Proteomes" id="UP000094070"/>
    </source>
</evidence>
<dbReference type="eggNOG" id="ENOG5033JKV">
    <property type="taxonomic scope" value="Bacteria"/>
</dbReference>
<dbReference type="AlphaFoldDB" id="A0A1E5E0E5"/>
<name>A0A1E5E0E5_9VIBR</name>
<gene>
    <name evidence="1" type="ORF">A1QC_01935</name>
</gene>
<organism evidence="1 2">
    <name type="scientific">Vibrio rumoiensis 1S-45</name>
    <dbReference type="NCBI Taxonomy" id="1188252"/>
    <lineage>
        <taxon>Bacteria</taxon>
        <taxon>Pseudomonadati</taxon>
        <taxon>Pseudomonadota</taxon>
        <taxon>Gammaproteobacteria</taxon>
        <taxon>Vibrionales</taxon>
        <taxon>Vibrionaceae</taxon>
        <taxon>Vibrio</taxon>
    </lineage>
</organism>
<dbReference type="EMBL" id="AJYK02000082">
    <property type="protein sequence ID" value="OEF23934.1"/>
    <property type="molecule type" value="Genomic_DNA"/>
</dbReference>
<reference evidence="1 2" key="1">
    <citation type="journal article" date="2012" name="Science">
        <title>Ecological populations of bacteria act as socially cohesive units of antibiotic production and resistance.</title>
        <authorList>
            <person name="Cordero O.X."/>
            <person name="Wildschutte H."/>
            <person name="Kirkup B."/>
            <person name="Proehl S."/>
            <person name="Ngo L."/>
            <person name="Hussain F."/>
            <person name="Le Roux F."/>
            <person name="Mincer T."/>
            <person name="Polz M.F."/>
        </authorList>
    </citation>
    <scope>NUCLEOTIDE SEQUENCE [LARGE SCALE GENOMIC DNA]</scope>
    <source>
        <strain evidence="1 2">1S-45</strain>
    </source>
</reference>
<dbReference type="RefSeq" id="WP_017025872.1">
    <property type="nucleotide sequence ID" value="NZ_AJYK02000082.1"/>
</dbReference>
<evidence type="ECO:0000313" key="1">
    <source>
        <dbReference type="EMBL" id="OEF23934.1"/>
    </source>
</evidence>
<accession>A0A1E5E0E5</accession>